<dbReference type="InterPro" id="IPR037484">
    <property type="entry name" value="AmhX-like"/>
</dbReference>
<dbReference type="EMBL" id="PDOD01000001">
    <property type="protein sequence ID" value="PYZ94940.1"/>
    <property type="molecule type" value="Genomic_DNA"/>
</dbReference>
<dbReference type="Gene3D" id="3.30.70.360">
    <property type="match status" value="1"/>
</dbReference>
<dbReference type="InterPro" id="IPR036264">
    <property type="entry name" value="Bact_exopeptidase_dim_dom"/>
</dbReference>
<feature type="binding site" evidence="1">
    <location>
        <position position="90"/>
    </location>
    <ligand>
        <name>Mn(2+)</name>
        <dbReference type="ChEBI" id="CHEBI:29035"/>
        <label>2</label>
    </ligand>
</feature>
<sequence>MMTNKVKFSTNLDDIFDHLHNNPELSWEEIETTHYIKSFLESYGCKVQTFEDCTGVVADIGQGSPVVGLRADMDALWQEVNGGFRPNHSCGHDAHMTIVLGVFLDLIKDRDKLQGTVRFIFQPAEEKGTGALKMIEHGVVDDVDYLYGMHLRPVQELSDGEFAPGISHGAASFVKGVIQGEDAHGARPHLNTNAIQVGAELVQAINSMNFDPLVPHSMKVTSFHSGGENTNIIPGNATFTIDIRAQNNDLMEEMMEQLEKTIHFLSERHTIFLNTELEASMKAAMINEDAQSIIEDAICETLGKQTLRPVMTTTGGDDFHFYTIKRPQLKASMLAIGCNLKPGLHHPQMTFNHGMIPEAVKVLTRVINKTLVAEV</sequence>
<dbReference type="GO" id="GO:0046872">
    <property type="term" value="F:metal ion binding"/>
    <property type="evidence" value="ECO:0007669"/>
    <property type="project" value="UniProtKB-KW"/>
</dbReference>
<dbReference type="NCBIfam" id="TIGR01891">
    <property type="entry name" value="amidohydrolases"/>
    <property type="match status" value="1"/>
</dbReference>
<keyword evidence="4" id="KW-1185">Reference proteome</keyword>
<dbReference type="Pfam" id="PF07687">
    <property type="entry name" value="M20_dimer"/>
    <property type="match status" value="1"/>
</dbReference>
<comment type="caution">
    <text evidence="3">The sequence shown here is derived from an EMBL/GenBank/DDBJ whole genome shotgun (WGS) entry which is preliminary data.</text>
</comment>
<accession>A0A323TK35</accession>
<dbReference type="GO" id="GO:0016787">
    <property type="term" value="F:hydrolase activity"/>
    <property type="evidence" value="ECO:0007669"/>
    <property type="project" value="UniProtKB-KW"/>
</dbReference>
<feature type="binding site" evidence="1">
    <location>
        <position position="92"/>
    </location>
    <ligand>
        <name>Mn(2+)</name>
        <dbReference type="ChEBI" id="CHEBI:29035"/>
        <label>2</label>
    </ligand>
</feature>
<dbReference type="SUPFAM" id="SSF53187">
    <property type="entry name" value="Zn-dependent exopeptidases"/>
    <property type="match status" value="1"/>
</dbReference>
<feature type="binding site" evidence="1">
    <location>
        <position position="126"/>
    </location>
    <ligand>
        <name>Mn(2+)</name>
        <dbReference type="ChEBI" id="CHEBI:29035"/>
        <label>2</label>
    </ligand>
</feature>
<dbReference type="PANTHER" id="PTHR11014">
    <property type="entry name" value="PEPTIDASE M20 FAMILY MEMBER"/>
    <property type="match status" value="1"/>
</dbReference>
<evidence type="ECO:0000256" key="1">
    <source>
        <dbReference type="PIRSR" id="PIRSR005962-1"/>
    </source>
</evidence>
<keyword evidence="1" id="KW-0479">Metal-binding</keyword>
<organism evidence="3 4">
    <name type="scientific">Salipaludibacillus keqinensis</name>
    <dbReference type="NCBI Taxonomy" id="2045207"/>
    <lineage>
        <taxon>Bacteria</taxon>
        <taxon>Bacillati</taxon>
        <taxon>Bacillota</taxon>
        <taxon>Bacilli</taxon>
        <taxon>Bacillales</taxon>
        <taxon>Bacillaceae</taxon>
    </lineage>
</organism>
<reference evidence="3 4" key="1">
    <citation type="submission" date="2017-10" db="EMBL/GenBank/DDBJ databases">
        <title>Bacillus sp. nov., a halophilic bacterium isolated from a Keqin Lake.</title>
        <authorList>
            <person name="Wang H."/>
        </authorList>
    </citation>
    <scope>NUCLEOTIDE SEQUENCE [LARGE SCALE GENOMIC DNA]</scope>
    <source>
        <strain evidence="3 4">KQ-12</strain>
    </source>
</reference>
<evidence type="ECO:0000259" key="2">
    <source>
        <dbReference type="Pfam" id="PF07687"/>
    </source>
</evidence>
<proteinExistence type="predicted"/>
<dbReference type="CDD" id="cd08018">
    <property type="entry name" value="M20_Acy1_amhX-like"/>
    <property type="match status" value="1"/>
</dbReference>
<keyword evidence="1" id="KW-0464">Manganese</keyword>
<evidence type="ECO:0000313" key="3">
    <source>
        <dbReference type="EMBL" id="PYZ94940.1"/>
    </source>
</evidence>
<dbReference type="SUPFAM" id="SSF55031">
    <property type="entry name" value="Bacterial exopeptidase dimerisation domain"/>
    <property type="match status" value="1"/>
</dbReference>
<dbReference type="PANTHER" id="PTHR11014:SF122">
    <property type="entry name" value="AMIDOHYDROLASE AMHX"/>
    <property type="match status" value="1"/>
</dbReference>
<dbReference type="AlphaFoldDB" id="A0A323TK35"/>
<comment type="cofactor">
    <cofactor evidence="1">
        <name>Mn(2+)</name>
        <dbReference type="ChEBI" id="CHEBI:29035"/>
    </cofactor>
    <text evidence="1">The Mn(2+) ion enhances activity.</text>
</comment>
<dbReference type="OrthoDB" id="9776731at2"/>
<dbReference type="InterPro" id="IPR002933">
    <property type="entry name" value="Peptidase_M20"/>
</dbReference>
<feature type="domain" description="Peptidase M20 dimerisation" evidence="2">
    <location>
        <begin position="174"/>
        <end position="262"/>
    </location>
</feature>
<dbReference type="Proteomes" id="UP000248214">
    <property type="component" value="Unassembled WGS sequence"/>
</dbReference>
<evidence type="ECO:0000313" key="4">
    <source>
        <dbReference type="Proteomes" id="UP000248214"/>
    </source>
</evidence>
<feature type="binding site" evidence="1">
    <location>
        <position position="150"/>
    </location>
    <ligand>
        <name>Mn(2+)</name>
        <dbReference type="ChEBI" id="CHEBI:29035"/>
        <label>2</label>
    </ligand>
</feature>
<dbReference type="PIRSF" id="PIRSF005962">
    <property type="entry name" value="Pept_M20D_amidohydro"/>
    <property type="match status" value="1"/>
</dbReference>
<dbReference type="Pfam" id="PF01546">
    <property type="entry name" value="Peptidase_M20"/>
    <property type="match status" value="1"/>
</dbReference>
<dbReference type="InterPro" id="IPR011650">
    <property type="entry name" value="Peptidase_M20_dimer"/>
</dbReference>
<gene>
    <name evidence="3" type="ORF">CR194_05315</name>
</gene>
<name>A0A323TK35_9BACI</name>
<protein>
    <submittedName>
        <fullName evidence="3">Amidohydrolase</fullName>
    </submittedName>
</protein>
<feature type="binding site" evidence="1">
    <location>
        <position position="345"/>
    </location>
    <ligand>
        <name>Mn(2+)</name>
        <dbReference type="ChEBI" id="CHEBI:29035"/>
        <label>2</label>
    </ligand>
</feature>
<dbReference type="Gene3D" id="3.40.630.10">
    <property type="entry name" value="Zn peptidases"/>
    <property type="match status" value="1"/>
</dbReference>
<keyword evidence="3" id="KW-0378">Hydrolase</keyword>
<dbReference type="InterPro" id="IPR017439">
    <property type="entry name" value="Amidohydrolase"/>
</dbReference>